<dbReference type="InterPro" id="IPR036890">
    <property type="entry name" value="HATPase_C_sf"/>
</dbReference>
<keyword evidence="1" id="KW-0812">Transmembrane</keyword>
<feature type="domain" description="Histidine kinase/HSP90-like ATPase" evidence="2">
    <location>
        <begin position="323"/>
        <end position="383"/>
    </location>
</feature>
<feature type="transmembrane region" description="Helical" evidence="1">
    <location>
        <begin position="102"/>
        <end position="125"/>
    </location>
</feature>
<dbReference type="Gene3D" id="3.30.565.10">
    <property type="entry name" value="Histidine kinase-like ATPase, C-terminal domain"/>
    <property type="match status" value="1"/>
</dbReference>
<evidence type="ECO:0000259" key="2">
    <source>
        <dbReference type="Pfam" id="PF13581"/>
    </source>
</evidence>
<dbReference type="InterPro" id="IPR003594">
    <property type="entry name" value="HATPase_dom"/>
</dbReference>
<feature type="transmembrane region" description="Helical" evidence="1">
    <location>
        <begin position="131"/>
        <end position="149"/>
    </location>
</feature>
<reference evidence="3 4" key="1">
    <citation type="submission" date="2024-10" db="EMBL/GenBank/DDBJ databases">
        <title>The Natural Products Discovery Center: Release of the First 8490 Sequenced Strains for Exploring Actinobacteria Biosynthetic Diversity.</title>
        <authorList>
            <person name="Kalkreuter E."/>
            <person name="Kautsar S.A."/>
            <person name="Yang D."/>
            <person name="Bader C.D."/>
            <person name="Teijaro C.N."/>
            <person name="Fluegel L."/>
            <person name="Davis C.M."/>
            <person name="Simpson J.R."/>
            <person name="Lauterbach L."/>
            <person name="Steele A.D."/>
            <person name="Gui C."/>
            <person name="Meng S."/>
            <person name="Li G."/>
            <person name="Viehrig K."/>
            <person name="Ye F."/>
            <person name="Su P."/>
            <person name="Kiefer A.F."/>
            <person name="Nichols A."/>
            <person name="Cepeda A.J."/>
            <person name="Yan W."/>
            <person name="Fan B."/>
            <person name="Jiang Y."/>
            <person name="Adhikari A."/>
            <person name="Zheng C.-J."/>
            <person name="Schuster L."/>
            <person name="Cowan T.M."/>
            <person name="Smanski M.J."/>
            <person name="Chevrette M.G."/>
            <person name="De Carvalho L.P.S."/>
            <person name="Shen B."/>
        </authorList>
    </citation>
    <scope>NUCLEOTIDE SEQUENCE [LARGE SCALE GENOMIC DNA]</scope>
    <source>
        <strain evidence="3 4">NPDC019377</strain>
    </source>
</reference>
<keyword evidence="1" id="KW-0472">Membrane</keyword>
<gene>
    <name evidence="3" type="ORF">ACH49Z_20170</name>
</gene>
<keyword evidence="3" id="KW-0808">Transferase</keyword>
<accession>A0ABW7W016</accession>
<dbReference type="SUPFAM" id="SSF55874">
    <property type="entry name" value="ATPase domain of HSP90 chaperone/DNA topoisomerase II/histidine kinase"/>
    <property type="match status" value="1"/>
</dbReference>
<evidence type="ECO:0000313" key="4">
    <source>
        <dbReference type="Proteomes" id="UP001611494"/>
    </source>
</evidence>
<keyword evidence="4" id="KW-1185">Reference proteome</keyword>
<dbReference type="Proteomes" id="UP001611494">
    <property type="component" value="Unassembled WGS sequence"/>
</dbReference>
<proteinExistence type="predicted"/>
<feature type="transmembrane region" description="Helical" evidence="1">
    <location>
        <begin position="156"/>
        <end position="177"/>
    </location>
</feature>
<dbReference type="EMBL" id="JBIRYL010000006">
    <property type="protein sequence ID" value="MFI2232167.1"/>
    <property type="molecule type" value="Genomic_DNA"/>
</dbReference>
<evidence type="ECO:0000313" key="3">
    <source>
        <dbReference type="EMBL" id="MFI2232167.1"/>
    </source>
</evidence>
<feature type="transmembrane region" description="Helical" evidence="1">
    <location>
        <begin position="70"/>
        <end position="90"/>
    </location>
</feature>
<dbReference type="RefSeq" id="WP_397063713.1">
    <property type="nucleotide sequence ID" value="NZ_JBIRYL010000006.1"/>
</dbReference>
<sequence length="430" mass="44833">MRRGFGTAAAAGPDAAHRVRAVLSPGRGAEQEPAAYRVLRALGLVIGLAGTLAALFELPEIVLQHRGVPLPWSLLTVSIAFGMLPVLVGVSLCAGPRSIRPVAGAAALGYLAAMVLLLAHLPSIAAAPGPVWAYRLMAVGVLAAALAWHPLLAGGYLVLAVALPGASLFFLLGATSLPQALDAFARDATLCLLMLWCVVYARRAGARVDRETVRSSELAAAVAGTAARERERARFAALIHDAVLSTLLEASRAAGPAPVLRDQAQRALDRLDETRIAESQPEILDADSVAGFLRSAVNGVSRSVECTVRRRDSGAILRMPWHAAGTVAAALVEAVRNSLRHAAVPGRPVRHTVTVTVDADRLRVVVRDDGAGFDPHAVPPDRLGVAVSILGRMRQLPGGAGFVDSVPGAGTAVTLLWDSRGGDGDARARR</sequence>
<dbReference type="GO" id="GO:0016301">
    <property type="term" value="F:kinase activity"/>
    <property type="evidence" value="ECO:0007669"/>
    <property type="project" value="UniProtKB-KW"/>
</dbReference>
<name>A0ABW7W016_9NOCA</name>
<protein>
    <submittedName>
        <fullName evidence="3">Sensor histidine kinase</fullName>
    </submittedName>
</protein>
<keyword evidence="3" id="KW-0418">Kinase</keyword>
<organism evidence="3 4">
    <name type="scientific">Nocardia testacea</name>
    <dbReference type="NCBI Taxonomy" id="248551"/>
    <lineage>
        <taxon>Bacteria</taxon>
        <taxon>Bacillati</taxon>
        <taxon>Actinomycetota</taxon>
        <taxon>Actinomycetes</taxon>
        <taxon>Mycobacteriales</taxon>
        <taxon>Nocardiaceae</taxon>
        <taxon>Nocardia</taxon>
    </lineage>
</organism>
<evidence type="ECO:0000256" key="1">
    <source>
        <dbReference type="SAM" id="Phobius"/>
    </source>
</evidence>
<feature type="transmembrane region" description="Helical" evidence="1">
    <location>
        <begin position="38"/>
        <end position="58"/>
    </location>
</feature>
<comment type="caution">
    <text evidence="3">The sequence shown here is derived from an EMBL/GenBank/DDBJ whole genome shotgun (WGS) entry which is preliminary data.</text>
</comment>
<dbReference type="Pfam" id="PF13581">
    <property type="entry name" value="HATPase_c_2"/>
    <property type="match status" value="1"/>
</dbReference>
<keyword evidence="1" id="KW-1133">Transmembrane helix</keyword>